<feature type="non-terminal residue" evidence="3">
    <location>
        <position position="400"/>
    </location>
</feature>
<name>A0A382CU04_9ZZZZ</name>
<dbReference type="SMART" id="SM00062">
    <property type="entry name" value="PBPb"/>
    <property type="match status" value="1"/>
</dbReference>
<gene>
    <name evidence="3" type="ORF">METZ01_LOCUS182504</name>
</gene>
<dbReference type="Gene3D" id="3.40.190.10">
    <property type="entry name" value="Periplasmic binding protein-like II"/>
    <property type="match status" value="2"/>
</dbReference>
<dbReference type="PANTHER" id="PTHR35936:SF19">
    <property type="entry name" value="AMINO-ACID-BINDING PROTEIN YXEM-RELATED"/>
    <property type="match status" value="1"/>
</dbReference>
<feature type="domain" description="Solute-binding protein family 3/N-terminal" evidence="2">
    <location>
        <begin position="118"/>
        <end position="359"/>
    </location>
</feature>
<dbReference type="Pfam" id="PF00497">
    <property type="entry name" value="SBP_bac_3"/>
    <property type="match status" value="1"/>
</dbReference>
<dbReference type="AlphaFoldDB" id="A0A382CU04"/>
<sequence length="400" mass="45016">VQSSRRLLNVNTIFKSLVTALAALTFVLVSACSDDSAAPETTADPGIAQDASNADANNHTVSVSFDLRLRLEPGFSESENRIRDEGAASPESGESDRLLRRVQQPFFGDLDQMRERRFLRVLVSFGRTNFFFDQGMPRGFEYDLLMEYEKVLNTSVQSLGDRVKLIFIPVPFDQLLKKLIAGHGDIAAAGLTITPQRRSQVDFAEPYLKAVDEVIVGRKDNEPLSSLDDLSGRTVVTRKGSSYITHLERLNQHLAGKGLAPVQIYEAQEKLSTEDILEMLDAGAIDLAIADKHIATIWSALLKKIRIYPELAVHQGGEIAWAVRQGSPQLLESLNQFVAKNRKGSLLGNILFTRYYQKNRWITNPLSEKDRERLRDMRRLFEVYGKRYGIDWLELVAQAY</sequence>
<reference evidence="3" key="1">
    <citation type="submission" date="2018-05" db="EMBL/GenBank/DDBJ databases">
        <authorList>
            <person name="Lanie J.A."/>
            <person name="Ng W.-L."/>
            <person name="Kazmierczak K.M."/>
            <person name="Andrzejewski T.M."/>
            <person name="Davidsen T.M."/>
            <person name="Wayne K.J."/>
            <person name="Tettelin H."/>
            <person name="Glass J.I."/>
            <person name="Rusch D."/>
            <person name="Podicherti R."/>
            <person name="Tsui H.-C.T."/>
            <person name="Winkler M.E."/>
        </authorList>
    </citation>
    <scope>NUCLEOTIDE SEQUENCE</scope>
</reference>
<dbReference type="InterPro" id="IPR001638">
    <property type="entry name" value="Solute-binding_3/MltF_N"/>
</dbReference>
<keyword evidence="1" id="KW-0732">Signal</keyword>
<evidence type="ECO:0000256" key="1">
    <source>
        <dbReference type="ARBA" id="ARBA00022729"/>
    </source>
</evidence>
<proteinExistence type="predicted"/>
<accession>A0A382CU04</accession>
<dbReference type="CDD" id="cd01009">
    <property type="entry name" value="PBP2_YfhD_N"/>
    <property type="match status" value="1"/>
</dbReference>
<organism evidence="3">
    <name type="scientific">marine metagenome</name>
    <dbReference type="NCBI Taxonomy" id="408172"/>
    <lineage>
        <taxon>unclassified sequences</taxon>
        <taxon>metagenomes</taxon>
        <taxon>ecological metagenomes</taxon>
    </lineage>
</organism>
<dbReference type="PANTHER" id="PTHR35936">
    <property type="entry name" value="MEMBRANE-BOUND LYTIC MUREIN TRANSGLYCOSYLASE F"/>
    <property type="match status" value="1"/>
</dbReference>
<evidence type="ECO:0000259" key="2">
    <source>
        <dbReference type="SMART" id="SM00062"/>
    </source>
</evidence>
<feature type="non-terminal residue" evidence="3">
    <location>
        <position position="1"/>
    </location>
</feature>
<dbReference type="EMBL" id="UINC01036140">
    <property type="protein sequence ID" value="SVB29650.1"/>
    <property type="molecule type" value="Genomic_DNA"/>
</dbReference>
<protein>
    <recommendedName>
        <fullName evidence="2">Solute-binding protein family 3/N-terminal domain-containing protein</fullName>
    </recommendedName>
</protein>
<dbReference type="SUPFAM" id="SSF53850">
    <property type="entry name" value="Periplasmic binding protein-like II"/>
    <property type="match status" value="1"/>
</dbReference>
<evidence type="ECO:0000313" key="3">
    <source>
        <dbReference type="EMBL" id="SVB29650.1"/>
    </source>
</evidence>